<proteinExistence type="predicted"/>
<name>A0A7R7XUX9_9EURO</name>
<organism evidence="1 2">
    <name type="scientific">Aspergillus puulaauensis</name>
    <dbReference type="NCBI Taxonomy" id="1220207"/>
    <lineage>
        <taxon>Eukaryota</taxon>
        <taxon>Fungi</taxon>
        <taxon>Dikarya</taxon>
        <taxon>Ascomycota</taxon>
        <taxon>Pezizomycotina</taxon>
        <taxon>Eurotiomycetes</taxon>
        <taxon>Eurotiomycetidae</taxon>
        <taxon>Eurotiales</taxon>
        <taxon>Aspergillaceae</taxon>
        <taxon>Aspergillus</taxon>
    </lineage>
</organism>
<dbReference type="RefSeq" id="XP_041559448.1">
    <property type="nucleotide sequence ID" value="XM_041693527.1"/>
</dbReference>
<dbReference type="Proteomes" id="UP000654913">
    <property type="component" value="Chromosome 6"/>
</dbReference>
<dbReference type="InterPro" id="IPR029063">
    <property type="entry name" value="SAM-dependent_MTases_sf"/>
</dbReference>
<dbReference type="AlphaFoldDB" id="A0A7R7XUX9"/>
<dbReference type="SUPFAM" id="SSF53335">
    <property type="entry name" value="S-adenosyl-L-methionine-dependent methyltransferases"/>
    <property type="match status" value="1"/>
</dbReference>
<dbReference type="KEGG" id="apuu:APUU_60302A"/>
<sequence>MVRIAREQVHGTEACPATFEKADMRTYEPPSPDPLDAVFAVFSLFQISPGDTYAIVFRFGEWLRPGGILVLGFTPSSVLQEGQGIYDSFWDCVRDVEKSWMTRVTRESFLSEERWREVLGQAGFSVEVERTFRFVPNDEQHRCEEVHSLIRARKMEAD</sequence>
<dbReference type="EMBL" id="AP024448">
    <property type="protein sequence ID" value="BCS27254.1"/>
    <property type="molecule type" value="Genomic_DNA"/>
</dbReference>
<evidence type="ECO:0000313" key="2">
    <source>
        <dbReference type="Proteomes" id="UP000654913"/>
    </source>
</evidence>
<evidence type="ECO:0000313" key="1">
    <source>
        <dbReference type="EMBL" id="BCS27254.1"/>
    </source>
</evidence>
<dbReference type="GeneID" id="64977259"/>
<dbReference type="OrthoDB" id="540004at2759"/>
<dbReference type="Gene3D" id="3.40.50.150">
    <property type="entry name" value="Vaccinia Virus protein VP39"/>
    <property type="match status" value="1"/>
</dbReference>
<reference evidence="1" key="1">
    <citation type="submission" date="2021-01" db="EMBL/GenBank/DDBJ databases">
        <authorList>
            <consortium name="Aspergillus puulaauensis MK2 genome sequencing consortium"/>
            <person name="Kazuki M."/>
            <person name="Futagami T."/>
        </authorList>
    </citation>
    <scope>NUCLEOTIDE SEQUENCE</scope>
    <source>
        <strain evidence="1">MK2</strain>
    </source>
</reference>
<keyword evidence="2" id="KW-1185">Reference proteome</keyword>
<reference evidence="1" key="2">
    <citation type="submission" date="2021-02" db="EMBL/GenBank/DDBJ databases">
        <title>Aspergillus puulaauensis MK2 genome sequence.</title>
        <authorList>
            <person name="Futagami T."/>
            <person name="Mori K."/>
            <person name="Kadooka C."/>
            <person name="Tanaka T."/>
        </authorList>
    </citation>
    <scope>NUCLEOTIDE SEQUENCE</scope>
    <source>
        <strain evidence="1">MK2</strain>
    </source>
</reference>
<dbReference type="CDD" id="cd02440">
    <property type="entry name" value="AdoMet_MTases"/>
    <property type="match status" value="1"/>
</dbReference>
<accession>A0A7R7XUX9</accession>
<gene>
    <name evidence="1" type="ORF">APUU_60302A</name>
</gene>
<protein>
    <submittedName>
        <fullName evidence="1">Uncharacterized protein</fullName>
    </submittedName>
</protein>